<reference evidence="2" key="1">
    <citation type="journal article" date="2015" name="BMC Genomics">
        <title>Draft genome of a commonly misdiagnosed multidrug resistant pathogen Candida auris.</title>
        <authorList>
            <person name="Chatterjee S."/>
            <person name="Alampalli S.V."/>
            <person name="Nageshan R.K."/>
            <person name="Chettiar S.T."/>
            <person name="Joshi S."/>
            <person name="Tatu U.S."/>
        </authorList>
    </citation>
    <scope>NUCLEOTIDE SEQUENCE [LARGE SCALE GENOMIC DNA]</scope>
    <source>
        <strain evidence="2">6684</strain>
    </source>
</reference>
<comment type="caution">
    <text evidence="1">The sequence shown here is derived from an EMBL/GenBank/DDBJ whole genome shotgun (WGS) entry which is preliminary data.</text>
</comment>
<organism evidence="1 2">
    <name type="scientific">Candidozyma auris</name>
    <name type="common">Yeast</name>
    <name type="synonym">Candida auris</name>
    <dbReference type="NCBI Taxonomy" id="498019"/>
    <lineage>
        <taxon>Eukaryota</taxon>
        <taxon>Fungi</taxon>
        <taxon>Dikarya</taxon>
        <taxon>Ascomycota</taxon>
        <taxon>Saccharomycotina</taxon>
        <taxon>Pichiomycetes</taxon>
        <taxon>Metschnikowiaceae</taxon>
        <taxon>Candidozyma</taxon>
    </lineage>
</organism>
<proteinExistence type="predicted"/>
<dbReference type="VEuPathDB" id="FungiDB:QG37_01075"/>
<accession>A0A0L0P621</accession>
<gene>
    <name evidence="1" type="ORF">QG37_01075</name>
</gene>
<dbReference type="AlphaFoldDB" id="A0A0L0P621"/>
<dbReference type="Proteomes" id="UP000037122">
    <property type="component" value="Unassembled WGS sequence"/>
</dbReference>
<evidence type="ECO:0000313" key="2">
    <source>
        <dbReference type="Proteomes" id="UP000037122"/>
    </source>
</evidence>
<evidence type="ECO:0000313" key="1">
    <source>
        <dbReference type="EMBL" id="KNE01739.1"/>
    </source>
</evidence>
<name>A0A0L0P621_CANAR</name>
<protein>
    <submittedName>
        <fullName evidence="1">Uncharacterized protein</fullName>
    </submittedName>
</protein>
<dbReference type="EMBL" id="LGST01000008">
    <property type="protein sequence ID" value="KNE01739.1"/>
    <property type="molecule type" value="Genomic_DNA"/>
</dbReference>
<sequence length="75" mass="8166">MKSGGDGIGYHWAKPLENEKFHNASKIMSFCGGEREVSNGCKISAYIQTGDVNLALLSLSQVVLHWGLEDGMLII</sequence>